<organism evidence="2">
    <name type="scientific">Streptomyces haneummycinicus</name>
    <dbReference type="NCBI Taxonomy" id="3074435"/>
    <lineage>
        <taxon>Bacteria</taxon>
        <taxon>Bacillati</taxon>
        <taxon>Actinomycetota</taxon>
        <taxon>Actinomycetes</taxon>
        <taxon>Kitasatosporales</taxon>
        <taxon>Streptomycetaceae</taxon>
        <taxon>Streptomyces</taxon>
    </lineage>
</organism>
<dbReference type="InterPro" id="IPR000873">
    <property type="entry name" value="AMP-dep_synth/lig_dom"/>
</dbReference>
<dbReference type="InterPro" id="IPR042099">
    <property type="entry name" value="ANL_N_sf"/>
</dbReference>
<dbReference type="GO" id="GO:0031177">
    <property type="term" value="F:phosphopantetheine binding"/>
    <property type="evidence" value="ECO:0007669"/>
    <property type="project" value="TreeGrafter"/>
</dbReference>
<dbReference type="SUPFAM" id="SSF56801">
    <property type="entry name" value="Acetyl-CoA synthetase-like"/>
    <property type="match status" value="1"/>
</dbReference>
<dbReference type="Pfam" id="PF00501">
    <property type="entry name" value="AMP-binding"/>
    <property type="match status" value="1"/>
</dbReference>
<reference evidence="2" key="2">
    <citation type="submission" date="2024-07" db="EMBL/GenBank/DDBJ databases">
        <title>Streptomyces haneummycinica sp. nov., a new antibiotic-producing actinobacterium isolated from marine sediment.</title>
        <authorList>
            <person name="Uemura M."/>
            <person name="Hamada M."/>
            <person name="Hirano S."/>
            <person name="Kobayashi K."/>
            <person name="Ohshiro T."/>
            <person name="Kobayashi T."/>
            <person name="Terahara T."/>
        </authorList>
    </citation>
    <scope>NUCLEOTIDE SEQUENCE</scope>
    <source>
        <strain evidence="2">KM77-8</strain>
    </source>
</reference>
<dbReference type="GO" id="GO:0005829">
    <property type="term" value="C:cytosol"/>
    <property type="evidence" value="ECO:0007669"/>
    <property type="project" value="TreeGrafter"/>
</dbReference>
<dbReference type="PANTHER" id="PTHR45527">
    <property type="entry name" value="NONRIBOSOMAL PEPTIDE SYNTHETASE"/>
    <property type="match status" value="1"/>
</dbReference>
<protein>
    <recommendedName>
        <fullName evidence="1">AMP-dependent synthetase/ligase domain-containing protein</fullName>
    </recommendedName>
</protein>
<evidence type="ECO:0000313" key="2">
    <source>
        <dbReference type="EMBL" id="BFO16839.1"/>
    </source>
</evidence>
<dbReference type="PANTHER" id="PTHR45527:SF1">
    <property type="entry name" value="FATTY ACID SYNTHASE"/>
    <property type="match status" value="1"/>
</dbReference>
<proteinExistence type="predicted"/>
<dbReference type="EMBL" id="AP035768">
    <property type="protein sequence ID" value="BFO16839.1"/>
    <property type="molecule type" value="Genomic_DNA"/>
</dbReference>
<dbReference type="GO" id="GO:0043041">
    <property type="term" value="P:amino acid activation for nonribosomal peptide biosynthetic process"/>
    <property type="evidence" value="ECO:0007669"/>
    <property type="project" value="TreeGrafter"/>
</dbReference>
<dbReference type="AlphaFoldDB" id="A0AAT9HHE9"/>
<name>A0AAT9HHE9_9ACTN</name>
<accession>A0AAT9HHE9</accession>
<dbReference type="Gene3D" id="3.40.50.12780">
    <property type="entry name" value="N-terminal domain of ligase-like"/>
    <property type="match status" value="1"/>
</dbReference>
<sequence>MRGEAQARGELVHQLLDDAEARAPHAAAVRDAVGVWDYRELASYSRAFAAWLHERGVRRGDRVVLQVPTGRELVAMFHGLSRCGAVFVPLNPAMKTFHLHHVLDDARPALVIGTVTSTAQLTEAGATSVEQTETLWGRVEELRSQGADFTDPHTRPDDVATLVYTSGSTAVPKAVVCPHAQVTFATRALTRALGYRADDVVLCRFPMSWDYGLYKVLMTCAVQCVVVLAERSRT</sequence>
<gene>
    <name evidence="2" type="ORF">SHKM778_32270</name>
</gene>
<feature type="domain" description="AMP-dependent synthetase/ligase" evidence="1">
    <location>
        <begin position="18"/>
        <end position="232"/>
    </location>
</feature>
<evidence type="ECO:0000259" key="1">
    <source>
        <dbReference type="Pfam" id="PF00501"/>
    </source>
</evidence>
<dbReference type="GO" id="GO:0044550">
    <property type="term" value="P:secondary metabolite biosynthetic process"/>
    <property type="evidence" value="ECO:0007669"/>
    <property type="project" value="TreeGrafter"/>
</dbReference>
<reference evidence="2" key="1">
    <citation type="submission" date="2024-06" db="EMBL/GenBank/DDBJ databases">
        <authorList>
            <consortium name="consrtm"/>
            <person name="Uemura M."/>
            <person name="Terahara T."/>
        </authorList>
    </citation>
    <scope>NUCLEOTIDE SEQUENCE</scope>
    <source>
        <strain evidence="2">KM77-8</strain>
    </source>
</reference>